<feature type="domain" description="DUF403" evidence="1">
    <location>
        <begin position="1"/>
        <end position="312"/>
    </location>
</feature>
<dbReference type="Pfam" id="PF04168">
    <property type="entry name" value="Alpha-E"/>
    <property type="match status" value="1"/>
</dbReference>
<evidence type="ECO:0000313" key="3">
    <source>
        <dbReference type="Proteomes" id="UP000316095"/>
    </source>
</evidence>
<dbReference type="InterPro" id="IPR051680">
    <property type="entry name" value="ATP-dep_Glu-Cys_Ligase-2"/>
</dbReference>
<dbReference type="EMBL" id="SJPG01000001">
    <property type="protein sequence ID" value="TWT61050.1"/>
    <property type="molecule type" value="Genomic_DNA"/>
</dbReference>
<reference evidence="2 3" key="1">
    <citation type="submission" date="2019-02" db="EMBL/GenBank/DDBJ databases">
        <title>Deep-cultivation of Planctomycetes and their phenomic and genomic characterization uncovers novel biology.</title>
        <authorList>
            <person name="Wiegand S."/>
            <person name="Jogler M."/>
            <person name="Boedeker C."/>
            <person name="Pinto D."/>
            <person name="Vollmers J."/>
            <person name="Rivas-Marin E."/>
            <person name="Kohn T."/>
            <person name="Peeters S.H."/>
            <person name="Heuer A."/>
            <person name="Rast P."/>
            <person name="Oberbeckmann S."/>
            <person name="Bunk B."/>
            <person name="Jeske O."/>
            <person name="Meyerdierks A."/>
            <person name="Storesund J.E."/>
            <person name="Kallscheuer N."/>
            <person name="Luecker S."/>
            <person name="Lage O.M."/>
            <person name="Pohl T."/>
            <person name="Merkel B.J."/>
            <person name="Hornburger P."/>
            <person name="Mueller R.-W."/>
            <person name="Bruemmer F."/>
            <person name="Labrenz M."/>
            <person name="Spormann A.M."/>
            <person name="Op Den Camp H."/>
            <person name="Overmann J."/>
            <person name="Amann R."/>
            <person name="Jetten M.S.M."/>
            <person name="Mascher T."/>
            <person name="Medema M.H."/>
            <person name="Devos D.P."/>
            <person name="Kaster A.-K."/>
            <person name="Ovreas L."/>
            <person name="Rohde M."/>
            <person name="Galperin M.Y."/>
            <person name="Jogler C."/>
        </authorList>
    </citation>
    <scope>NUCLEOTIDE SEQUENCE [LARGE SCALE GENOMIC DNA]</scope>
    <source>
        <strain evidence="2 3">Pan54</strain>
    </source>
</reference>
<dbReference type="PANTHER" id="PTHR34595">
    <property type="entry name" value="BLR5612 PROTEIN"/>
    <property type="match status" value="1"/>
</dbReference>
<evidence type="ECO:0000259" key="1">
    <source>
        <dbReference type="Pfam" id="PF04168"/>
    </source>
</evidence>
<dbReference type="PANTHER" id="PTHR34595:SF7">
    <property type="entry name" value="SLL1039 PROTEIN"/>
    <property type="match status" value="1"/>
</dbReference>
<dbReference type="Proteomes" id="UP000316095">
    <property type="component" value="Unassembled WGS sequence"/>
</dbReference>
<dbReference type="RefSeq" id="WP_146503087.1">
    <property type="nucleotide sequence ID" value="NZ_SJPG01000001.1"/>
</dbReference>
<accession>A0A5C5XDG9</accession>
<dbReference type="OrthoDB" id="9803532at2"/>
<comment type="caution">
    <text evidence="2">The sequence shown here is derived from an EMBL/GenBank/DDBJ whole genome shotgun (WGS) entry which is preliminary data.</text>
</comment>
<evidence type="ECO:0000313" key="2">
    <source>
        <dbReference type="EMBL" id="TWT61050.1"/>
    </source>
</evidence>
<name>A0A5C5XDG9_9PLAN</name>
<dbReference type="AlphaFoldDB" id="A0A5C5XDG9"/>
<dbReference type="InterPro" id="IPR007296">
    <property type="entry name" value="DUF403"/>
</dbReference>
<keyword evidence="3" id="KW-1185">Reference proteome</keyword>
<sequence length="329" mass="37710">MLSRVADSILWMSRYIERADNVARFIDVNQKLTLGFQSGINPQWEPLVLTTGDQEKFEELYGEDYSQENVVKFLTLDSNNPNSIISCLKWARENARCIRDNLSIPIWEAINKFYLLVRSFPNHSSTFANPQPLLDIVKDQSQLFEGASQLTMSHGEAWNINQLGRLIERADKTSRILDVKYYILLPRVADVGSSLDLVQWTALLNSTSALQMYRRAHGRIDPKKIVEFLVLDRFFPRSMHYCLINADTALRFLSGAPPYAFSNPAEQLLGRMKTNMDYLSHDDIVNQGLHEFIDGLQGQLNELGIAIQEAFFCNSSSQIQSQNQQFQYQ</sequence>
<gene>
    <name evidence="2" type="ORF">Pan54_17840</name>
</gene>
<protein>
    <recommendedName>
        <fullName evidence="1">DUF403 domain-containing protein</fullName>
    </recommendedName>
</protein>
<proteinExistence type="predicted"/>
<organism evidence="2 3">
    <name type="scientific">Rubinisphaera italica</name>
    <dbReference type="NCBI Taxonomy" id="2527969"/>
    <lineage>
        <taxon>Bacteria</taxon>
        <taxon>Pseudomonadati</taxon>
        <taxon>Planctomycetota</taxon>
        <taxon>Planctomycetia</taxon>
        <taxon>Planctomycetales</taxon>
        <taxon>Planctomycetaceae</taxon>
        <taxon>Rubinisphaera</taxon>
    </lineage>
</organism>